<evidence type="ECO:0000256" key="1">
    <source>
        <dbReference type="SAM" id="MobiDB-lite"/>
    </source>
</evidence>
<accession>A0A150RKL2</accession>
<feature type="region of interest" description="Disordered" evidence="1">
    <location>
        <begin position="25"/>
        <end position="48"/>
    </location>
</feature>
<name>A0A150RKL2_SORCE</name>
<proteinExistence type="predicted"/>
<organism evidence="2 3">
    <name type="scientific">Sorangium cellulosum</name>
    <name type="common">Polyangium cellulosum</name>
    <dbReference type="NCBI Taxonomy" id="56"/>
    <lineage>
        <taxon>Bacteria</taxon>
        <taxon>Pseudomonadati</taxon>
        <taxon>Myxococcota</taxon>
        <taxon>Polyangia</taxon>
        <taxon>Polyangiales</taxon>
        <taxon>Polyangiaceae</taxon>
        <taxon>Sorangium</taxon>
    </lineage>
</organism>
<reference evidence="2 3" key="1">
    <citation type="submission" date="2014-02" db="EMBL/GenBank/DDBJ databases">
        <title>The small core and large imbalanced accessory genome model reveals a collaborative survival strategy of Sorangium cellulosum strains in nature.</title>
        <authorList>
            <person name="Han K."/>
            <person name="Peng R."/>
            <person name="Blom J."/>
            <person name="Li Y.-Z."/>
        </authorList>
    </citation>
    <scope>NUCLEOTIDE SEQUENCE [LARGE SCALE GENOMIC DNA]</scope>
    <source>
        <strain evidence="2 3">So0011-07</strain>
    </source>
</reference>
<sequence length="93" mass="10237">METNRLFGAMRWAAVVLGLAGRADQDEPHTAEGIEESSAGLGETGTPASGRNVYGDGVALVQVYVYNRFRLYLEQLTYMLSNGQRGLFRLVPR</sequence>
<evidence type="ECO:0000313" key="3">
    <source>
        <dbReference type="Proteomes" id="UP000075635"/>
    </source>
</evidence>
<dbReference type="Proteomes" id="UP000075635">
    <property type="component" value="Unassembled WGS sequence"/>
</dbReference>
<protein>
    <submittedName>
        <fullName evidence="2">Uncharacterized protein</fullName>
    </submittedName>
</protein>
<comment type="caution">
    <text evidence="2">The sequence shown here is derived from an EMBL/GenBank/DDBJ whole genome shotgun (WGS) entry which is preliminary data.</text>
</comment>
<gene>
    <name evidence="2" type="ORF">BE17_38525</name>
</gene>
<dbReference type="EMBL" id="JEMB01002490">
    <property type="protein sequence ID" value="KYF80829.1"/>
    <property type="molecule type" value="Genomic_DNA"/>
</dbReference>
<evidence type="ECO:0000313" key="2">
    <source>
        <dbReference type="EMBL" id="KYF80829.1"/>
    </source>
</evidence>
<dbReference type="AlphaFoldDB" id="A0A150RKL2"/>